<proteinExistence type="predicted"/>
<organism evidence="1 2">
    <name type="scientific">Meloidogyne enterolobii</name>
    <name type="common">Root-knot nematode worm</name>
    <name type="synonym">Meloidogyne mayaguensis</name>
    <dbReference type="NCBI Taxonomy" id="390850"/>
    <lineage>
        <taxon>Eukaryota</taxon>
        <taxon>Metazoa</taxon>
        <taxon>Ecdysozoa</taxon>
        <taxon>Nematoda</taxon>
        <taxon>Chromadorea</taxon>
        <taxon>Rhabditida</taxon>
        <taxon>Tylenchina</taxon>
        <taxon>Tylenchomorpha</taxon>
        <taxon>Tylenchoidea</taxon>
        <taxon>Meloidogynidae</taxon>
        <taxon>Meloidogyninae</taxon>
        <taxon>Meloidogyne</taxon>
    </lineage>
</organism>
<gene>
    <name evidence="1" type="ORF">MENTE1834_LOCUS14316</name>
</gene>
<keyword evidence="2" id="KW-1185">Reference proteome</keyword>
<comment type="caution">
    <text evidence="1">The sequence shown here is derived from an EMBL/GenBank/DDBJ whole genome shotgun (WGS) entry which is preliminary data.</text>
</comment>
<protein>
    <submittedName>
        <fullName evidence="1">Uncharacterized protein</fullName>
    </submittedName>
</protein>
<dbReference type="EMBL" id="CAVMJV010000015">
    <property type="protein sequence ID" value="CAK5054112.1"/>
    <property type="molecule type" value="Genomic_DNA"/>
</dbReference>
<sequence length="432" mass="50295">MASTNSEKQRPFDFSRYPKRRIAIMFLYLGWDYDGLVKQENTLNTVEQTLFNALVRTKLIESEENCDWTRCGRTDKGVSVFFKFSKIKIFLYFGISTSSGVDYVSCEYCFWSERSSEPEQRVKSTQELPYVKMLNGVLPKSIRVIAFAPVDKDFSARFDCIERVYTYIFPMAMATNLMEIKNACQRLIGSHDFRNFCHIDKNTGRIDMSYIRTIKDAKIEELGENNFSSSKEFNLLKLTIKASGFLWHQIRCIVTILYEIGCGNEKAELIDQLLDVELFPSRPQYKLANELPLCLFDCTFSDGQLDWEYDKGTICSVIGNLFKEFFKIYFLEILQKIWAEHQVKASNIRQMLEGLGGMINNKMENGETSRENDIKGLDEFIRNGPTPKKYEQIATRPRCMGLSEIRDKINRKRKAEENIEEHSLEEIKNEDD</sequence>
<evidence type="ECO:0000313" key="2">
    <source>
        <dbReference type="Proteomes" id="UP001497535"/>
    </source>
</evidence>
<evidence type="ECO:0000313" key="1">
    <source>
        <dbReference type="EMBL" id="CAK5054112.1"/>
    </source>
</evidence>
<dbReference type="Proteomes" id="UP001497535">
    <property type="component" value="Unassembled WGS sequence"/>
</dbReference>
<accession>A0ACB0YMN5</accession>
<reference evidence="1" key="1">
    <citation type="submission" date="2023-11" db="EMBL/GenBank/DDBJ databases">
        <authorList>
            <person name="Poullet M."/>
        </authorList>
    </citation>
    <scope>NUCLEOTIDE SEQUENCE</scope>
    <source>
        <strain evidence="1">E1834</strain>
    </source>
</reference>
<name>A0ACB0YMN5_MELEN</name>